<dbReference type="EMBL" id="KY684084">
    <property type="protein sequence ID" value="ARF09306.1"/>
    <property type="molecule type" value="Genomic_DNA"/>
</dbReference>
<sequence>MEYFDIIAIMLLIIVISVVIGLNIVNVVGNKLSEIQVNIPPFPKPNIVVNINKNGINVQESKEIEIENFDGNLKSPNIINNIKTKHYEANLENPDDRDVVEYGGYVCQKDQSDQTNYEDVPVEQNNNIVEETNYAGNGKCKRAKPDNTGKLQIKDGQVCGNKQNMTPDNYYKIYRAYPANLNDTKLRGYNISSLSSFAGVRDIGKINLDNNLKYAKPDGYVF</sequence>
<proteinExistence type="predicted"/>
<name>A0A1V0SC71_9VIRU</name>
<organism evidence="2">
    <name type="scientific">Catovirus CTV1</name>
    <dbReference type="NCBI Taxonomy" id="1977631"/>
    <lineage>
        <taxon>Viruses</taxon>
        <taxon>Varidnaviria</taxon>
        <taxon>Bamfordvirae</taxon>
        <taxon>Nucleocytoviricota</taxon>
        <taxon>Megaviricetes</taxon>
        <taxon>Imitervirales</taxon>
        <taxon>Mimiviridae</taxon>
        <taxon>Klosneuvirinae</taxon>
        <taxon>Catovirus</taxon>
    </lineage>
</organism>
<accession>A0A1V0SC71</accession>
<evidence type="ECO:0000313" key="2">
    <source>
        <dbReference type="EMBL" id="ARF09306.1"/>
    </source>
</evidence>
<feature type="transmembrane region" description="Helical" evidence="1">
    <location>
        <begin position="6"/>
        <end position="28"/>
    </location>
</feature>
<protein>
    <submittedName>
        <fullName evidence="2">Uncharacterized protein</fullName>
    </submittedName>
</protein>
<keyword evidence="1" id="KW-0812">Transmembrane</keyword>
<reference evidence="2" key="1">
    <citation type="journal article" date="2017" name="Science">
        <title>Giant viruses with an expanded complement of translation system components.</title>
        <authorList>
            <person name="Schulz F."/>
            <person name="Yutin N."/>
            <person name="Ivanova N.N."/>
            <person name="Ortega D.R."/>
            <person name="Lee T.K."/>
            <person name="Vierheilig J."/>
            <person name="Daims H."/>
            <person name="Horn M."/>
            <person name="Wagner M."/>
            <person name="Jensen G.J."/>
            <person name="Kyrpides N.C."/>
            <person name="Koonin E.V."/>
            <person name="Woyke T."/>
        </authorList>
    </citation>
    <scope>NUCLEOTIDE SEQUENCE</scope>
    <source>
        <strain evidence="2">CTV1</strain>
    </source>
</reference>
<gene>
    <name evidence="2" type="ORF">Catovirus_2_255</name>
</gene>
<keyword evidence="1" id="KW-0472">Membrane</keyword>
<evidence type="ECO:0000256" key="1">
    <source>
        <dbReference type="SAM" id="Phobius"/>
    </source>
</evidence>
<keyword evidence="1" id="KW-1133">Transmembrane helix</keyword>